<dbReference type="PANTHER" id="PTHR12900">
    <property type="entry name" value="MITOTIC AND DNA DAMAGE CHECKPOINT PROTEIN HUS1"/>
    <property type="match status" value="1"/>
</dbReference>
<gene>
    <name evidence="6" type="ORF">AOQ84DRAFT_340232</name>
</gene>
<dbReference type="InterPro" id="IPR016580">
    <property type="entry name" value="HUS1"/>
</dbReference>
<dbReference type="Pfam" id="PF04005">
    <property type="entry name" value="Hus1"/>
    <property type="match status" value="1"/>
</dbReference>
<dbReference type="PIRSF" id="PIRSF011312">
    <property type="entry name" value="Cell_cycle_HUS1"/>
    <property type="match status" value="1"/>
</dbReference>
<reference evidence="6 7" key="1">
    <citation type="journal article" date="2016" name="Nat. Commun.">
        <title>Ectomycorrhizal ecology is imprinted in the genome of the dominant symbiotic fungus Cenococcum geophilum.</title>
        <authorList>
            <consortium name="DOE Joint Genome Institute"/>
            <person name="Peter M."/>
            <person name="Kohler A."/>
            <person name="Ohm R.A."/>
            <person name="Kuo A."/>
            <person name="Krutzmann J."/>
            <person name="Morin E."/>
            <person name="Arend M."/>
            <person name="Barry K.W."/>
            <person name="Binder M."/>
            <person name="Choi C."/>
            <person name="Clum A."/>
            <person name="Copeland A."/>
            <person name="Grisel N."/>
            <person name="Haridas S."/>
            <person name="Kipfer T."/>
            <person name="LaButti K."/>
            <person name="Lindquist E."/>
            <person name="Lipzen A."/>
            <person name="Maire R."/>
            <person name="Meier B."/>
            <person name="Mihaltcheva S."/>
            <person name="Molinier V."/>
            <person name="Murat C."/>
            <person name="Poggeler S."/>
            <person name="Quandt C.A."/>
            <person name="Sperisen C."/>
            <person name="Tritt A."/>
            <person name="Tisserant E."/>
            <person name="Crous P.W."/>
            <person name="Henrissat B."/>
            <person name="Nehls U."/>
            <person name="Egli S."/>
            <person name="Spatafora J.W."/>
            <person name="Grigoriev I.V."/>
            <person name="Martin F.M."/>
        </authorList>
    </citation>
    <scope>NUCLEOTIDE SEQUENCE [LARGE SCALE GENOMIC DNA]</scope>
    <source>
        <strain evidence="6 7">CBS 207.34</strain>
    </source>
</reference>
<feature type="compositionally biased region" description="Low complexity" evidence="5">
    <location>
        <begin position="116"/>
        <end position="134"/>
    </location>
</feature>
<dbReference type="Proteomes" id="UP000250140">
    <property type="component" value="Unassembled WGS sequence"/>
</dbReference>
<dbReference type="GO" id="GO:0035861">
    <property type="term" value="C:site of double-strand break"/>
    <property type="evidence" value="ECO:0007669"/>
    <property type="project" value="TreeGrafter"/>
</dbReference>
<dbReference type="GO" id="GO:0030896">
    <property type="term" value="C:checkpoint clamp complex"/>
    <property type="evidence" value="ECO:0007669"/>
    <property type="project" value="InterPro"/>
</dbReference>
<dbReference type="OrthoDB" id="419537at2759"/>
<evidence type="ECO:0000313" key="7">
    <source>
        <dbReference type="Proteomes" id="UP000250140"/>
    </source>
</evidence>
<proteinExistence type="inferred from homology"/>
<feature type="region of interest" description="Disordered" evidence="5">
    <location>
        <begin position="116"/>
        <end position="158"/>
    </location>
</feature>
<evidence type="ECO:0000256" key="1">
    <source>
        <dbReference type="ARBA" id="ARBA00004123"/>
    </source>
</evidence>
<dbReference type="GO" id="GO:0033314">
    <property type="term" value="P:mitotic DNA replication checkpoint signaling"/>
    <property type="evidence" value="ECO:0007669"/>
    <property type="project" value="TreeGrafter"/>
</dbReference>
<dbReference type="Gene3D" id="3.70.10.10">
    <property type="match status" value="1"/>
</dbReference>
<protein>
    <recommendedName>
        <fullName evidence="4">Checkpoint protein</fullName>
    </recommendedName>
</protein>
<dbReference type="EMBL" id="KV749640">
    <property type="protein sequence ID" value="OCL08532.1"/>
    <property type="molecule type" value="Genomic_DNA"/>
</dbReference>
<accession>A0A8E2F0W2</accession>
<sequence>MRFKASIQNISTFTKFTASLNSLGPLAWVKLSKDQVCFTIIPEQGTQVWAVLSIDTIFDSYTIQSAAQNVINLEVPLTSLHRALKSALQASSASIRLTKKDNVPLLALTIVTTSTSISNSGTTSSSTTTTATTTAPHGGALSTSGADNNHNHDDGFGFDGGTSSSSFECAFGRERETVVTQEVPVRVLSPETVAGLHEPRCREPDVHILLPPLLQLKGISDRFTKLALVGAKSGTGAGGLGGTAVAAAAAASSSSSMPRTRLEMAANMHGCLRLSIRTDAMSISSVWTGLSNPELDPAQVTGGEEGIRDHPSTKMKELGSADGRSEEGWATVRIDGRDWGKVMSVGRLGGRVIACFCHEHALILYVYLPNDNGLDESVLTYYVSSYSA</sequence>
<dbReference type="GO" id="GO:0031573">
    <property type="term" value="P:mitotic intra-S DNA damage checkpoint signaling"/>
    <property type="evidence" value="ECO:0007669"/>
    <property type="project" value="TreeGrafter"/>
</dbReference>
<dbReference type="PANTHER" id="PTHR12900:SF0">
    <property type="entry name" value="CHECKPOINT PROTEIN"/>
    <property type="match status" value="1"/>
</dbReference>
<comment type="similarity">
    <text evidence="2 4">Belongs to the HUS1 family.</text>
</comment>
<dbReference type="InterPro" id="IPR007150">
    <property type="entry name" value="HUS1/Mec3"/>
</dbReference>
<keyword evidence="7" id="KW-1185">Reference proteome</keyword>
<evidence type="ECO:0000256" key="3">
    <source>
        <dbReference type="ARBA" id="ARBA00023242"/>
    </source>
</evidence>
<name>A0A8E2F0W2_9PEZI</name>
<feature type="compositionally biased region" description="Basic and acidic residues" evidence="5">
    <location>
        <begin position="305"/>
        <end position="322"/>
    </location>
</feature>
<evidence type="ECO:0000313" key="6">
    <source>
        <dbReference type="EMBL" id="OCL08532.1"/>
    </source>
</evidence>
<evidence type="ECO:0000256" key="4">
    <source>
        <dbReference type="PIRNR" id="PIRNR011312"/>
    </source>
</evidence>
<dbReference type="AlphaFoldDB" id="A0A8E2F0W2"/>
<dbReference type="GO" id="GO:0006289">
    <property type="term" value="P:nucleotide-excision repair"/>
    <property type="evidence" value="ECO:0007669"/>
    <property type="project" value="TreeGrafter"/>
</dbReference>
<dbReference type="GO" id="GO:0000724">
    <property type="term" value="P:double-strand break repair via homologous recombination"/>
    <property type="evidence" value="ECO:0007669"/>
    <property type="project" value="TreeGrafter"/>
</dbReference>
<dbReference type="GO" id="GO:0044778">
    <property type="term" value="P:meiotic DNA integrity checkpoint signaling"/>
    <property type="evidence" value="ECO:0007669"/>
    <property type="project" value="TreeGrafter"/>
</dbReference>
<feature type="region of interest" description="Disordered" evidence="5">
    <location>
        <begin position="303"/>
        <end position="322"/>
    </location>
</feature>
<dbReference type="GO" id="GO:0005730">
    <property type="term" value="C:nucleolus"/>
    <property type="evidence" value="ECO:0007669"/>
    <property type="project" value="InterPro"/>
</dbReference>
<keyword evidence="3" id="KW-0539">Nucleus</keyword>
<organism evidence="6 7">
    <name type="scientific">Glonium stellatum</name>
    <dbReference type="NCBI Taxonomy" id="574774"/>
    <lineage>
        <taxon>Eukaryota</taxon>
        <taxon>Fungi</taxon>
        <taxon>Dikarya</taxon>
        <taxon>Ascomycota</taxon>
        <taxon>Pezizomycotina</taxon>
        <taxon>Dothideomycetes</taxon>
        <taxon>Pleosporomycetidae</taxon>
        <taxon>Gloniales</taxon>
        <taxon>Gloniaceae</taxon>
        <taxon>Glonium</taxon>
    </lineage>
</organism>
<evidence type="ECO:0000256" key="5">
    <source>
        <dbReference type="SAM" id="MobiDB-lite"/>
    </source>
</evidence>
<comment type="subcellular location">
    <subcellularLocation>
        <location evidence="1">Nucleus</location>
    </subcellularLocation>
</comment>
<evidence type="ECO:0000256" key="2">
    <source>
        <dbReference type="ARBA" id="ARBA00005563"/>
    </source>
</evidence>
<dbReference type="GO" id="GO:0000723">
    <property type="term" value="P:telomere maintenance"/>
    <property type="evidence" value="ECO:0007669"/>
    <property type="project" value="TreeGrafter"/>
</dbReference>